<name>A0A344TGJ5_9BACT</name>
<dbReference type="InterPro" id="IPR021533">
    <property type="entry name" value="PepSY-like"/>
</dbReference>
<dbReference type="RefSeq" id="WP_114066551.1">
    <property type="nucleotide sequence ID" value="NZ_CP030850.1"/>
</dbReference>
<dbReference type="PROSITE" id="PS51257">
    <property type="entry name" value="PROKAR_LIPOPROTEIN"/>
    <property type="match status" value="1"/>
</dbReference>
<dbReference type="Gene3D" id="3.40.1420.30">
    <property type="match status" value="1"/>
</dbReference>
<gene>
    <name evidence="2" type="ORF">DR864_08455</name>
</gene>
<reference evidence="2 3" key="1">
    <citation type="submission" date="2018-07" db="EMBL/GenBank/DDBJ databases">
        <title>Genome sequencing of Runella.</title>
        <authorList>
            <person name="Baek M.-G."/>
            <person name="Yi H."/>
        </authorList>
    </citation>
    <scope>NUCLEOTIDE SEQUENCE [LARGE SCALE GENOMIC DNA]</scope>
    <source>
        <strain evidence="2 3">HYN0085</strain>
    </source>
</reference>
<dbReference type="Pfam" id="PF11396">
    <property type="entry name" value="PepSY_like"/>
    <property type="match status" value="2"/>
</dbReference>
<dbReference type="AlphaFoldDB" id="A0A344TGJ5"/>
<dbReference type="Proteomes" id="UP000251993">
    <property type="component" value="Chromosome"/>
</dbReference>
<dbReference type="SUPFAM" id="SSF160574">
    <property type="entry name" value="BT0923-like"/>
    <property type="match status" value="1"/>
</dbReference>
<keyword evidence="3" id="KW-1185">Reference proteome</keyword>
<feature type="domain" description="Putative beta-lactamase-inhibitor-like PepSY-like" evidence="1">
    <location>
        <begin position="127"/>
        <end position="187"/>
    </location>
</feature>
<dbReference type="OrthoDB" id="980012at2"/>
<organism evidence="2 3">
    <name type="scientific">Runella rosea</name>
    <dbReference type="NCBI Taxonomy" id="2259595"/>
    <lineage>
        <taxon>Bacteria</taxon>
        <taxon>Pseudomonadati</taxon>
        <taxon>Bacteroidota</taxon>
        <taxon>Cytophagia</taxon>
        <taxon>Cytophagales</taxon>
        <taxon>Spirosomataceae</taxon>
        <taxon>Runella</taxon>
    </lineage>
</organism>
<accession>A0A344TGJ5</accession>
<sequence>MKKSLVILFALCGLFLVSCNRDEVNAVDEDLTEMVELSAARSAAVTDTVTKQKCKGKLTEVAAADLPAAITTYITTNYAGSEIQFAGKDTEGKIVVGLKLADGTSKGLLFNADGTFNKALEKYGKGAKLTKVETAALPAAITTYITANYAGYEIKKAGTNEAGEFYVAVKLDTAVKVLKFAANGTFIEATTPPAHPEGKGKRSKHGK</sequence>
<dbReference type="KEGG" id="run:DR864_08455"/>
<evidence type="ECO:0000313" key="2">
    <source>
        <dbReference type="EMBL" id="AXE17766.1"/>
    </source>
</evidence>
<evidence type="ECO:0000259" key="1">
    <source>
        <dbReference type="Pfam" id="PF11396"/>
    </source>
</evidence>
<evidence type="ECO:0000313" key="3">
    <source>
        <dbReference type="Proteomes" id="UP000251993"/>
    </source>
</evidence>
<dbReference type="EMBL" id="CP030850">
    <property type="protein sequence ID" value="AXE17766.1"/>
    <property type="molecule type" value="Genomic_DNA"/>
</dbReference>
<feature type="domain" description="Putative beta-lactamase-inhibitor-like PepSY-like" evidence="1">
    <location>
        <begin position="55"/>
        <end position="84"/>
    </location>
</feature>
<protein>
    <recommendedName>
        <fullName evidence="1">Putative beta-lactamase-inhibitor-like PepSY-like domain-containing protein</fullName>
    </recommendedName>
</protein>
<proteinExistence type="predicted"/>